<dbReference type="AlphaFoldDB" id="A0A4U8UQN7"/>
<dbReference type="EMBL" id="CM016762">
    <property type="protein sequence ID" value="TMS34745.1"/>
    <property type="molecule type" value="Genomic_DNA"/>
</dbReference>
<gene>
    <name evidence="1" type="ORF">L596_002275</name>
</gene>
<reference evidence="1 2" key="1">
    <citation type="journal article" date="2015" name="Genome Biol.">
        <title>Comparative genomics of Steinernema reveals deeply conserved gene regulatory networks.</title>
        <authorList>
            <person name="Dillman A.R."/>
            <person name="Macchietto M."/>
            <person name="Porter C.F."/>
            <person name="Rogers A."/>
            <person name="Williams B."/>
            <person name="Antoshechkin I."/>
            <person name="Lee M.M."/>
            <person name="Goodwin Z."/>
            <person name="Lu X."/>
            <person name="Lewis E.E."/>
            <person name="Goodrich-Blair H."/>
            <person name="Stock S.P."/>
            <person name="Adams B.J."/>
            <person name="Sternberg P.W."/>
            <person name="Mortazavi A."/>
        </authorList>
    </citation>
    <scope>NUCLEOTIDE SEQUENCE [LARGE SCALE GENOMIC DNA]</scope>
    <source>
        <strain evidence="1 2">ALL</strain>
    </source>
</reference>
<dbReference type="EMBL" id="AZBU02000001">
    <property type="protein sequence ID" value="TMS34745.1"/>
    <property type="molecule type" value="Genomic_DNA"/>
</dbReference>
<accession>A0A4U8UQN7</accession>
<evidence type="ECO:0000313" key="1">
    <source>
        <dbReference type="EMBL" id="TMS34745.1"/>
    </source>
</evidence>
<comment type="caution">
    <text evidence="1">The sequence shown here is derived from an EMBL/GenBank/DDBJ whole genome shotgun (WGS) entry which is preliminary data.</text>
</comment>
<keyword evidence="2" id="KW-1185">Reference proteome</keyword>
<organism evidence="1 2">
    <name type="scientific">Steinernema carpocapsae</name>
    <name type="common">Entomopathogenic nematode</name>
    <dbReference type="NCBI Taxonomy" id="34508"/>
    <lineage>
        <taxon>Eukaryota</taxon>
        <taxon>Metazoa</taxon>
        <taxon>Ecdysozoa</taxon>
        <taxon>Nematoda</taxon>
        <taxon>Chromadorea</taxon>
        <taxon>Rhabditida</taxon>
        <taxon>Tylenchina</taxon>
        <taxon>Panagrolaimomorpha</taxon>
        <taxon>Strongyloidoidea</taxon>
        <taxon>Steinernematidae</taxon>
        <taxon>Steinernema</taxon>
    </lineage>
</organism>
<dbReference type="Proteomes" id="UP000298663">
    <property type="component" value="Chromosome X"/>
</dbReference>
<reference evidence="1 2" key="2">
    <citation type="journal article" date="2019" name="G3 (Bethesda)">
        <title>Hybrid Assembly of the Genome of the Entomopathogenic Nematode Steinernema carpocapsae Identifies the X-Chromosome.</title>
        <authorList>
            <person name="Serra L."/>
            <person name="Macchietto M."/>
            <person name="Macias-Munoz A."/>
            <person name="McGill C.J."/>
            <person name="Rodriguez I.M."/>
            <person name="Rodriguez B."/>
            <person name="Murad R."/>
            <person name="Mortazavi A."/>
        </authorList>
    </citation>
    <scope>NUCLEOTIDE SEQUENCE [LARGE SCALE GENOMIC DNA]</scope>
    <source>
        <strain evidence="1 2">ALL</strain>
    </source>
</reference>
<proteinExistence type="predicted"/>
<name>A0A4U8UQN7_STECR</name>
<sequence length="133" mass="15475">MPTAESVSFVRQRPTDRERILQMNNKAHREYRGCADTAALVPFSALGRRYLTFAARSKVLHRSDRSSREMKHFVCASLVCNPRRMLVNPPRFGHFGRFKEKKKLKLFNLQHFLFVCENPQQTDGAIVVTEHKD</sequence>
<protein>
    <submittedName>
        <fullName evidence="1">Uncharacterized protein</fullName>
    </submittedName>
</protein>
<evidence type="ECO:0000313" key="2">
    <source>
        <dbReference type="Proteomes" id="UP000298663"/>
    </source>
</evidence>